<protein>
    <submittedName>
        <fullName evidence="1">Uncharacterized protein</fullName>
    </submittedName>
</protein>
<reference evidence="1 2" key="1">
    <citation type="journal article" date="2020" name="Mol. Biol. Evol.">
        <title>Distinct Expression and Methylation Patterns for Genes with Different Fates following a Single Whole-Genome Duplication in Flowering Plants.</title>
        <authorList>
            <person name="Shi T."/>
            <person name="Rahmani R.S."/>
            <person name="Gugger P.F."/>
            <person name="Wang M."/>
            <person name="Li H."/>
            <person name="Zhang Y."/>
            <person name="Li Z."/>
            <person name="Wang Q."/>
            <person name="Van de Peer Y."/>
            <person name="Marchal K."/>
            <person name="Chen J."/>
        </authorList>
    </citation>
    <scope>NUCLEOTIDE SEQUENCE [LARGE SCALE GENOMIC DNA]</scope>
    <source>
        <tissue evidence="1">Leaf</tissue>
    </source>
</reference>
<gene>
    <name evidence="1" type="ORF">HUJ06_005473</name>
</gene>
<dbReference type="Proteomes" id="UP000607653">
    <property type="component" value="Unassembled WGS sequence"/>
</dbReference>
<evidence type="ECO:0000313" key="2">
    <source>
        <dbReference type="Proteomes" id="UP000607653"/>
    </source>
</evidence>
<accession>A0A822YRS2</accession>
<evidence type="ECO:0000313" key="1">
    <source>
        <dbReference type="EMBL" id="DAD34833.1"/>
    </source>
</evidence>
<proteinExistence type="predicted"/>
<name>A0A822YRS2_NELNU</name>
<comment type="caution">
    <text evidence="1">The sequence shown here is derived from an EMBL/GenBank/DDBJ whole genome shotgun (WGS) entry which is preliminary data.</text>
</comment>
<dbReference type="EMBL" id="DUZY01000004">
    <property type="protein sequence ID" value="DAD34833.1"/>
    <property type="molecule type" value="Genomic_DNA"/>
</dbReference>
<keyword evidence="2" id="KW-1185">Reference proteome</keyword>
<sequence>MRQAQTSPTVGGSAGHIDNFFFLPLEFPTQIPDVMVYVYH</sequence>
<organism evidence="1 2">
    <name type="scientific">Nelumbo nucifera</name>
    <name type="common">Sacred lotus</name>
    <dbReference type="NCBI Taxonomy" id="4432"/>
    <lineage>
        <taxon>Eukaryota</taxon>
        <taxon>Viridiplantae</taxon>
        <taxon>Streptophyta</taxon>
        <taxon>Embryophyta</taxon>
        <taxon>Tracheophyta</taxon>
        <taxon>Spermatophyta</taxon>
        <taxon>Magnoliopsida</taxon>
        <taxon>Proteales</taxon>
        <taxon>Nelumbonaceae</taxon>
        <taxon>Nelumbo</taxon>
    </lineage>
</organism>
<dbReference type="AlphaFoldDB" id="A0A822YRS2"/>